<reference evidence="2" key="1">
    <citation type="journal article" date="2007" name="Plant Cell">
        <title>Dothideomycete-plant interactions illuminated by genome sequencing and EST analysis of the wheat pathogen Stagonospora nodorum.</title>
        <authorList>
            <person name="Hane J.K."/>
            <person name="Lowe R.G."/>
            <person name="Solomon P.S."/>
            <person name="Tan K.C."/>
            <person name="Schoch C.L."/>
            <person name="Spatafora J.W."/>
            <person name="Crous P.W."/>
            <person name="Kodira C."/>
            <person name="Birren B.W."/>
            <person name="Galagan J.E."/>
            <person name="Torriani S.F."/>
            <person name="McDonald B.A."/>
            <person name="Oliver R.P."/>
        </authorList>
    </citation>
    <scope>NUCLEOTIDE SEQUENCE [LARGE SCALE GENOMIC DNA]</scope>
    <source>
        <strain evidence="2">SN15 / ATCC MYA-4574 / FGSC 10173</strain>
    </source>
</reference>
<name>Q0U143_PHANO</name>
<proteinExistence type="predicted"/>
<sequence>MEPASLSFGQSSFQTLHFFPEGVHELHLSGPPKPRKQRHLPALSRAPVLTATTAGSVARNLFFTTIARLVIVCNQDSGRMRKSWRRPCHQSKSGHAWPQNWDTSLEEVIKPEI</sequence>
<gene>
    <name evidence="1" type="ORF">SNOG_14562</name>
</gene>
<dbReference type="AlphaFoldDB" id="Q0U143"/>
<organism evidence="1 2">
    <name type="scientific">Phaeosphaeria nodorum (strain SN15 / ATCC MYA-4574 / FGSC 10173)</name>
    <name type="common">Glume blotch fungus</name>
    <name type="synonym">Parastagonospora nodorum</name>
    <dbReference type="NCBI Taxonomy" id="321614"/>
    <lineage>
        <taxon>Eukaryota</taxon>
        <taxon>Fungi</taxon>
        <taxon>Dikarya</taxon>
        <taxon>Ascomycota</taxon>
        <taxon>Pezizomycotina</taxon>
        <taxon>Dothideomycetes</taxon>
        <taxon>Pleosporomycetidae</taxon>
        <taxon>Pleosporales</taxon>
        <taxon>Pleosporineae</taxon>
        <taxon>Phaeosphaeriaceae</taxon>
        <taxon>Parastagonospora</taxon>
    </lineage>
</organism>
<dbReference type="Proteomes" id="UP000001055">
    <property type="component" value="Unassembled WGS sequence"/>
</dbReference>
<dbReference type="EMBL" id="CH445356">
    <property type="protein sequence ID" value="EAT78102.1"/>
    <property type="molecule type" value="Genomic_DNA"/>
</dbReference>
<dbReference type="KEGG" id="pno:SNOG_14562"/>
<evidence type="ECO:0000313" key="2">
    <source>
        <dbReference type="Proteomes" id="UP000001055"/>
    </source>
</evidence>
<protein>
    <submittedName>
        <fullName evidence="1">Uncharacterized protein</fullName>
    </submittedName>
</protein>
<dbReference type="GeneID" id="5981669"/>
<dbReference type="InParanoid" id="Q0U143"/>
<evidence type="ECO:0000313" key="1">
    <source>
        <dbReference type="EMBL" id="EAT78102.1"/>
    </source>
</evidence>
<accession>Q0U143</accession>
<dbReference type="RefSeq" id="XP_001804744.1">
    <property type="nucleotide sequence ID" value="XM_001804692.1"/>
</dbReference>